<dbReference type="EMBL" id="JAAIUW010000009">
    <property type="protein sequence ID" value="KAF7817260.1"/>
    <property type="molecule type" value="Genomic_DNA"/>
</dbReference>
<accession>A0A834T8W8</accession>
<name>A0A834T8W8_9FABA</name>
<gene>
    <name evidence="1" type="ORF">G2W53_031229</name>
</gene>
<protein>
    <submittedName>
        <fullName evidence="1">Uncharacterized protein</fullName>
    </submittedName>
</protein>
<evidence type="ECO:0000313" key="1">
    <source>
        <dbReference type="EMBL" id="KAF7817260.1"/>
    </source>
</evidence>
<reference evidence="1" key="1">
    <citation type="submission" date="2020-09" db="EMBL/GenBank/DDBJ databases">
        <title>Genome-Enabled Discovery of Anthraquinone Biosynthesis in Senna tora.</title>
        <authorList>
            <person name="Kang S.-H."/>
            <person name="Pandey R.P."/>
            <person name="Lee C.-M."/>
            <person name="Sim J.-S."/>
            <person name="Jeong J.-T."/>
            <person name="Choi B.-S."/>
            <person name="Jung M."/>
            <person name="Ginzburg D."/>
            <person name="Zhao K."/>
            <person name="Won S.Y."/>
            <person name="Oh T.-J."/>
            <person name="Yu Y."/>
            <person name="Kim N.-H."/>
            <person name="Lee O.R."/>
            <person name="Lee T.-H."/>
            <person name="Bashyal P."/>
            <person name="Kim T.-S."/>
            <person name="Lee W.-H."/>
            <person name="Kawkins C."/>
            <person name="Kim C.-K."/>
            <person name="Kim J.S."/>
            <person name="Ahn B.O."/>
            <person name="Rhee S.Y."/>
            <person name="Sohng J.K."/>
        </authorList>
    </citation>
    <scope>NUCLEOTIDE SEQUENCE</scope>
    <source>
        <tissue evidence="1">Leaf</tissue>
    </source>
</reference>
<proteinExistence type="predicted"/>
<comment type="caution">
    <text evidence="1">The sequence shown here is derived from an EMBL/GenBank/DDBJ whole genome shotgun (WGS) entry which is preliminary data.</text>
</comment>
<sequence length="76" mass="8436">MAVASERQGKHHYRFFFLFKCFSIGAQIQPIKGFRGLIVEGPALSSNGIKKHYRAPSTVADGADAIWLRRVSDLTA</sequence>
<dbReference type="AlphaFoldDB" id="A0A834T8W8"/>
<evidence type="ECO:0000313" key="2">
    <source>
        <dbReference type="Proteomes" id="UP000634136"/>
    </source>
</evidence>
<keyword evidence="2" id="KW-1185">Reference proteome</keyword>
<organism evidence="1 2">
    <name type="scientific">Senna tora</name>
    <dbReference type="NCBI Taxonomy" id="362788"/>
    <lineage>
        <taxon>Eukaryota</taxon>
        <taxon>Viridiplantae</taxon>
        <taxon>Streptophyta</taxon>
        <taxon>Embryophyta</taxon>
        <taxon>Tracheophyta</taxon>
        <taxon>Spermatophyta</taxon>
        <taxon>Magnoliopsida</taxon>
        <taxon>eudicotyledons</taxon>
        <taxon>Gunneridae</taxon>
        <taxon>Pentapetalae</taxon>
        <taxon>rosids</taxon>
        <taxon>fabids</taxon>
        <taxon>Fabales</taxon>
        <taxon>Fabaceae</taxon>
        <taxon>Caesalpinioideae</taxon>
        <taxon>Cassia clade</taxon>
        <taxon>Senna</taxon>
    </lineage>
</organism>
<dbReference type="Proteomes" id="UP000634136">
    <property type="component" value="Unassembled WGS sequence"/>
</dbReference>